<dbReference type="Proteomes" id="UP000198582">
    <property type="component" value="Unassembled WGS sequence"/>
</dbReference>
<reference evidence="1 2" key="1">
    <citation type="submission" date="2016-10" db="EMBL/GenBank/DDBJ databases">
        <authorList>
            <person name="de Groot N.N."/>
        </authorList>
    </citation>
    <scope>NUCLEOTIDE SEQUENCE [LARGE SCALE GENOMIC DNA]</scope>
    <source>
        <strain evidence="1 2">DSM 44993</strain>
    </source>
</reference>
<dbReference type="RefSeq" id="WP_143086331.1">
    <property type="nucleotide sequence ID" value="NZ_FOEF01000015.1"/>
</dbReference>
<gene>
    <name evidence="1" type="ORF">SAMN04489732_115114</name>
</gene>
<name>A0A1H8YHW0_9PSEU</name>
<dbReference type="EMBL" id="FOEF01000015">
    <property type="protein sequence ID" value="SEP51038.1"/>
    <property type="molecule type" value="Genomic_DNA"/>
</dbReference>
<proteinExistence type="predicted"/>
<accession>A0A1H8YHW0</accession>
<evidence type="ECO:0000313" key="1">
    <source>
        <dbReference type="EMBL" id="SEP51038.1"/>
    </source>
</evidence>
<keyword evidence="2" id="KW-1185">Reference proteome</keyword>
<organism evidence="1 2">
    <name type="scientific">Amycolatopsis saalfeldensis</name>
    <dbReference type="NCBI Taxonomy" id="394193"/>
    <lineage>
        <taxon>Bacteria</taxon>
        <taxon>Bacillati</taxon>
        <taxon>Actinomycetota</taxon>
        <taxon>Actinomycetes</taxon>
        <taxon>Pseudonocardiales</taxon>
        <taxon>Pseudonocardiaceae</taxon>
        <taxon>Amycolatopsis</taxon>
    </lineage>
</organism>
<sequence>MTTVPLPRESRENRAFVDGPRVAYLDRAAGSPGRVLVRIGVVVGEDVGGGRVPLAESDVPRLGGARLVAAADLIGRLPEAGGNRHQGGRRWRGLLRGLGRAGRHRRWAVPGSPRRSGFPAASRGWVHIGRSAPARAEEAAAFEVATG</sequence>
<dbReference type="AlphaFoldDB" id="A0A1H8YHW0"/>
<protein>
    <submittedName>
        <fullName evidence="1">Uncharacterized protein</fullName>
    </submittedName>
</protein>
<evidence type="ECO:0000313" key="2">
    <source>
        <dbReference type="Proteomes" id="UP000198582"/>
    </source>
</evidence>